<organism evidence="2 3">
    <name type="scientific">Roseomonas nitratireducens</name>
    <dbReference type="NCBI Taxonomy" id="2820810"/>
    <lineage>
        <taxon>Bacteria</taxon>
        <taxon>Pseudomonadati</taxon>
        <taxon>Pseudomonadota</taxon>
        <taxon>Alphaproteobacteria</taxon>
        <taxon>Acetobacterales</taxon>
        <taxon>Roseomonadaceae</taxon>
        <taxon>Roseomonas</taxon>
    </lineage>
</organism>
<dbReference type="PROSITE" id="PS51257">
    <property type="entry name" value="PROKAR_LIPOPROTEIN"/>
    <property type="match status" value="1"/>
</dbReference>
<gene>
    <name evidence="2" type="ORF">J5Y09_01755</name>
</gene>
<evidence type="ECO:0000313" key="2">
    <source>
        <dbReference type="EMBL" id="MBP0462624.1"/>
    </source>
</evidence>
<keyword evidence="1" id="KW-0732">Signal</keyword>
<feature type="signal peptide" evidence="1">
    <location>
        <begin position="1"/>
        <end position="21"/>
    </location>
</feature>
<protein>
    <submittedName>
        <fullName evidence="2">Uncharacterized protein</fullName>
    </submittedName>
</protein>
<reference evidence="2 3" key="1">
    <citation type="submission" date="2021-03" db="EMBL/GenBank/DDBJ databases">
        <authorList>
            <person name="So Y."/>
        </authorList>
    </citation>
    <scope>NUCLEOTIDE SEQUENCE [LARGE SCALE GENOMIC DNA]</scope>
    <source>
        <strain evidence="2 3">PWR1</strain>
    </source>
</reference>
<proteinExistence type="predicted"/>
<evidence type="ECO:0000313" key="3">
    <source>
        <dbReference type="Proteomes" id="UP000680815"/>
    </source>
</evidence>
<accession>A0ABS4AMP2</accession>
<keyword evidence="3" id="KW-1185">Reference proteome</keyword>
<feature type="chain" id="PRO_5045088643" evidence="1">
    <location>
        <begin position="22"/>
        <end position="189"/>
    </location>
</feature>
<comment type="caution">
    <text evidence="2">The sequence shown here is derived from an EMBL/GenBank/DDBJ whole genome shotgun (WGS) entry which is preliminary data.</text>
</comment>
<sequence>MIRPAALALALLLAAIGPATAQPALTACEDERRPAQARLGSCTQALRLALPDAARARALAGRADALFAVALQRSEAQRGGDPDASLPPAALDPALADIEEALRLGPLGQMLVLRATILLWRGDLSDAARRSMLRGDNEGVVRDLTAVIDAGTGGWEHFVMRGANRAMAGIPGSEADFAEARRLLTAPQR</sequence>
<dbReference type="EMBL" id="JAGIYZ010000001">
    <property type="protein sequence ID" value="MBP0462624.1"/>
    <property type="molecule type" value="Genomic_DNA"/>
</dbReference>
<dbReference type="RefSeq" id="WP_209349985.1">
    <property type="nucleotide sequence ID" value="NZ_JAGIYZ010000001.1"/>
</dbReference>
<dbReference type="Proteomes" id="UP000680815">
    <property type="component" value="Unassembled WGS sequence"/>
</dbReference>
<evidence type="ECO:0000256" key="1">
    <source>
        <dbReference type="SAM" id="SignalP"/>
    </source>
</evidence>
<name>A0ABS4AMP2_9PROT</name>